<dbReference type="Pfam" id="PF03315">
    <property type="entry name" value="SDH_beta"/>
    <property type="match status" value="1"/>
</dbReference>
<dbReference type="FunFam" id="3.30.1330.90:FF:000001">
    <property type="entry name" value="L-serine ammonia-lyase 1"/>
    <property type="match status" value="1"/>
</dbReference>
<organism evidence="14 15">
    <name type="scientific">Sphingobacterium spiritivorum</name>
    <name type="common">Flavobacterium spiritivorum</name>
    <dbReference type="NCBI Taxonomy" id="258"/>
    <lineage>
        <taxon>Bacteria</taxon>
        <taxon>Pseudomonadati</taxon>
        <taxon>Bacteroidota</taxon>
        <taxon>Sphingobacteriia</taxon>
        <taxon>Sphingobacteriales</taxon>
        <taxon>Sphingobacteriaceae</taxon>
        <taxon>Sphingobacterium</taxon>
    </lineage>
</organism>
<evidence type="ECO:0000256" key="4">
    <source>
        <dbReference type="ARBA" id="ARBA00022432"/>
    </source>
</evidence>
<dbReference type="GO" id="GO:0006094">
    <property type="term" value="P:gluconeogenesis"/>
    <property type="evidence" value="ECO:0007669"/>
    <property type="project" value="UniProtKB-KW"/>
</dbReference>
<dbReference type="InterPro" id="IPR005131">
    <property type="entry name" value="Ser_deHydtase_bsu"/>
</dbReference>
<sequence length="475" mass="51090">MAKEQISIFDMFKIGVGPSSSHTLGPWRAAQQFTKVLEDKGVLGDVEAVKILLYGSLAKTGVGHGTDIAILLGLSGDDPVTCDVNQITPKVEHIKAAHELVLAGKHTIPFYFKEDLLFLFQESLPFHPNAVTFQAFLKGEKAVSETYYSIGGGFVVQEGDDSGFLSEIDLPFPIDTAQELMLACMRTGLKISDVVMENESAWRSEEETKAGVLRIFTAIKECIYRGCHTSGVLPGGLNVERRAAKLNKKLINGRSYVDFESWVQAIREGGKDFDYILDWVSCFALAVNEENASFGRVVTAPTNGAAGVIPAVLQYFITFHNGFDESKIIQFIATASEIGSIFKKGATISAAMGGCQAEIGVSSAMAAGALTECLGGSQRQVLMASEIAMEHHLGLTCDPIGGLVQVPCIERNTMGAIKAITAAQLALRSNPDKAKVSLDAVVKTMWDTAQDMNVKYKETADGGLAVHIPLSLPEC</sequence>
<evidence type="ECO:0000313" key="14">
    <source>
        <dbReference type="EMBL" id="SUI97306.1"/>
    </source>
</evidence>
<keyword evidence="6 11" id="KW-0479">Metal-binding</keyword>
<keyword evidence="8 11" id="KW-0411">Iron-sulfur</keyword>
<evidence type="ECO:0000259" key="13">
    <source>
        <dbReference type="Pfam" id="PF03315"/>
    </source>
</evidence>
<feature type="domain" description="Serine dehydratase beta chain" evidence="13">
    <location>
        <begin position="7"/>
        <end position="159"/>
    </location>
</feature>
<keyword evidence="7 11" id="KW-0408">Iron</keyword>
<dbReference type="PANTHER" id="PTHR30182">
    <property type="entry name" value="L-SERINE DEHYDRATASE"/>
    <property type="match status" value="1"/>
</dbReference>
<dbReference type="GO" id="GO:0046872">
    <property type="term" value="F:metal ion binding"/>
    <property type="evidence" value="ECO:0007669"/>
    <property type="project" value="UniProtKB-KW"/>
</dbReference>
<evidence type="ECO:0000256" key="10">
    <source>
        <dbReference type="ARBA" id="ARBA00049406"/>
    </source>
</evidence>
<evidence type="ECO:0000256" key="5">
    <source>
        <dbReference type="ARBA" id="ARBA00022485"/>
    </source>
</evidence>
<protein>
    <recommendedName>
        <fullName evidence="11">L-serine dehydratase</fullName>
        <ecNumber evidence="11">4.3.1.17</ecNumber>
    </recommendedName>
</protein>
<reference evidence="14 15" key="1">
    <citation type="submission" date="2018-06" db="EMBL/GenBank/DDBJ databases">
        <authorList>
            <consortium name="Pathogen Informatics"/>
            <person name="Doyle S."/>
        </authorList>
    </citation>
    <scope>NUCLEOTIDE SEQUENCE [LARGE SCALE GENOMIC DNA]</scope>
    <source>
        <strain evidence="14 15">NCTC11388</strain>
    </source>
</reference>
<keyword evidence="5 11" id="KW-0004">4Fe-4S</keyword>
<evidence type="ECO:0000256" key="2">
    <source>
        <dbReference type="ARBA" id="ARBA00004742"/>
    </source>
</evidence>
<evidence type="ECO:0000259" key="12">
    <source>
        <dbReference type="Pfam" id="PF03313"/>
    </source>
</evidence>
<comment type="pathway">
    <text evidence="2">Carbohydrate biosynthesis; gluconeogenesis.</text>
</comment>
<evidence type="ECO:0000256" key="11">
    <source>
        <dbReference type="RuleBase" id="RU366059"/>
    </source>
</evidence>
<name>A0A380BBF1_SPHSI</name>
<evidence type="ECO:0000313" key="15">
    <source>
        <dbReference type="Proteomes" id="UP000254893"/>
    </source>
</evidence>
<feature type="domain" description="Serine dehydratase-like alpha subunit" evidence="12">
    <location>
        <begin position="187"/>
        <end position="465"/>
    </location>
</feature>
<comment type="catalytic activity">
    <reaction evidence="10 11">
        <text>L-serine = pyruvate + NH4(+)</text>
        <dbReference type="Rhea" id="RHEA:19169"/>
        <dbReference type="ChEBI" id="CHEBI:15361"/>
        <dbReference type="ChEBI" id="CHEBI:28938"/>
        <dbReference type="ChEBI" id="CHEBI:33384"/>
        <dbReference type="EC" id="4.3.1.17"/>
    </reaction>
</comment>
<evidence type="ECO:0000256" key="3">
    <source>
        <dbReference type="ARBA" id="ARBA00008636"/>
    </source>
</evidence>
<dbReference type="RefSeq" id="WP_115168847.1">
    <property type="nucleotide sequence ID" value="NZ_UGYW01000001.1"/>
</dbReference>
<evidence type="ECO:0000256" key="6">
    <source>
        <dbReference type="ARBA" id="ARBA00022723"/>
    </source>
</evidence>
<dbReference type="Pfam" id="PF03313">
    <property type="entry name" value="SDH_alpha"/>
    <property type="match status" value="1"/>
</dbReference>
<dbReference type="InterPro" id="IPR029009">
    <property type="entry name" value="ASB_dom_sf"/>
</dbReference>
<dbReference type="InterPro" id="IPR005130">
    <property type="entry name" value="Ser_deHydtase-like_asu"/>
</dbReference>
<dbReference type="Proteomes" id="UP000254893">
    <property type="component" value="Unassembled WGS sequence"/>
</dbReference>
<keyword evidence="4 11" id="KW-0312">Gluconeogenesis</keyword>
<dbReference type="PANTHER" id="PTHR30182:SF1">
    <property type="entry name" value="L-SERINE DEHYDRATASE 1"/>
    <property type="match status" value="1"/>
</dbReference>
<evidence type="ECO:0000256" key="1">
    <source>
        <dbReference type="ARBA" id="ARBA00001966"/>
    </source>
</evidence>
<dbReference type="SUPFAM" id="SSF143548">
    <property type="entry name" value="Serine metabolism enzymes domain"/>
    <property type="match status" value="1"/>
</dbReference>
<evidence type="ECO:0000256" key="7">
    <source>
        <dbReference type="ARBA" id="ARBA00023004"/>
    </source>
</evidence>
<dbReference type="EC" id="4.3.1.17" evidence="11"/>
<proteinExistence type="inferred from homology"/>
<evidence type="ECO:0000256" key="9">
    <source>
        <dbReference type="ARBA" id="ARBA00023239"/>
    </source>
</evidence>
<comment type="similarity">
    <text evidence="3 11">Belongs to the iron-sulfur dependent L-serine dehydratase family.</text>
</comment>
<dbReference type="Gene3D" id="3.30.1330.90">
    <property type="entry name" value="D-3-phosphoglycerate dehydrogenase, domain 3"/>
    <property type="match status" value="1"/>
</dbReference>
<dbReference type="InterPro" id="IPR051318">
    <property type="entry name" value="Fe-S_L-Ser"/>
</dbReference>
<dbReference type="GO" id="GO:0051539">
    <property type="term" value="F:4 iron, 4 sulfur cluster binding"/>
    <property type="evidence" value="ECO:0007669"/>
    <property type="project" value="UniProtKB-UniRule"/>
</dbReference>
<dbReference type="GO" id="GO:0003941">
    <property type="term" value="F:L-serine ammonia-lyase activity"/>
    <property type="evidence" value="ECO:0007669"/>
    <property type="project" value="UniProtKB-UniRule"/>
</dbReference>
<dbReference type="EMBL" id="UGYW01000001">
    <property type="protein sequence ID" value="SUI97306.1"/>
    <property type="molecule type" value="Genomic_DNA"/>
</dbReference>
<dbReference type="AlphaFoldDB" id="A0A380BBF1"/>
<dbReference type="InterPro" id="IPR004644">
    <property type="entry name" value="Fe-S_L-Ser_mono"/>
</dbReference>
<evidence type="ECO:0000256" key="8">
    <source>
        <dbReference type="ARBA" id="ARBA00023014"/>
    </source>
</evidence>
<gene>
    <name evidence="14" type="primary">sdaA</name>
    <name evidence="14" type="ORF">NCTC11388_00364</name>
</gene>
<accession>A0A380BBF1</accession>
<keyword evidence="9 11" id="KW-0456">Lyase</keyword>
<comment type="cofactor">
    <cofactor evidence="1 11">
        <name>[4Fe-4S] cluster</name>
        <dbReference type="ChEBI" id="CHEBI:49883"/>
    </cofactor>
</comment>
<dbReference type="NCBIfam" id="TIGR00720">
    <property type="entry name" value="sda_mono"/>
    <property type="match status" value="1"/>
</dbReference>